<organism evidence="1 2">
    <name type="scientific">Pontibacter oryzae</name>
    <dbReference type="NCBI Taxonomy" id="2304593"/>
    <lineage>
        <taxon>Bacteria</taxon>
        <taxon>Pseudomonadati</taxon>
        <taxon>Bacteroidota</taxon>
        <taxon>Cytophagia</taxon>
        <taxon>Cytophagales</taxon>
        <taxon>Hymenobacteraceae</taxon>
        <taxon>Pontibacter</taxon>
    </lineage>
</organism>
<comment type="caution">
    <text evidence="1">The sequence shown here is derived from an EMBL/GenBank/DDBJ whole genome shotgun (WGS) entry which is preliminary data.</text>
</comment>
<dbReference type="Proteomes" id="UP000266005">
    <property type="component" value="Unassembled WGS sequence"/>
</dbReference>
<name>A0A399SHU3_9BACT</name>
<protein>
    <recommendedName>
        <fullName evidence="3">STAS/SEC14 domain-containing protein</fullName>
    </recommendedName>
</protein>
<evidence type="ECO:0000313" key="2">
    <source>
        <dbReference type="Proteomes" id="UP000266005"/>
    </source>
</evidence>
<evidence type="ECO:0000313" key="1">
    <source>
        <dbReference type="EMBL" id="RIJ42429.1"/>
    </source>
</evidence>
<dbReference type="EMBL" id="QWGE01000001">
    <property type="protein sequence ID" value="RIJ42429.1"/>
    <property type="molecule type" value="Genomic_DNA"/>
</dbReference>
<reference evidence="2" key="1">
    <citation type="submission" date="2018-08" db="EMBL/GenBank/DDBJ databases">
        <title>Mucilaginibacter sp. MYSH2.</title>
        <authorList>
            <person name="Seo T."/>
        </authorList>
    </citation>
    <scope>NUCLEOTIDE SEQUENCE [LARGE SCALE GENOMIC DNA]</scope>
    <source>
        <strain evidence="2">KIRAN</strain>
    </source>
</reference>
<accession>A0A399SHU3</accession>
<gene>
    <name evidence="1" type="ORF">D1627_00730</name>
</gene>
<sequence>MKLQYQDFLSIEIITEESLMHISWLRSLSSAEYRAGLNHMQTLLPVHSIKWVLSDSQKLNNVTIEDQQWLKNEIFPKMIEDGITKVARVVKEDIFTYISFENLVETAYNENAFEVKIAQFSSVSSALAWLRLPE</sequence>
<evidence type="ECO:0008006" key="3">
    <source>
        <dbReference type="Google" id="ProtNLM"/>
    </source>
</evidence>
<proteinExistence type="predicted"/>
<dbReference type="AlphaFoldDB" id="A0A399SHU3"/>
<keyword evidence="2" id="KW-1185">Reference proteome</keyword>